<dbReference type="PANTHER" id="PTHR30146:SF148">
    <property type="entry name" value="HTH-TYPE TRANSCRIPTIONAL REPRESSOR PURR-RELATED"/>
    <property type="match status" value="1"/>
</dbReference>
<dbReference type="SUPFAM" id="SSF53822">
    <property type="entry name" value="Periplasmic binding protein-like I"/>
    <property type="match status" value="1"/>
</dbReference>
<dbReference type="Pfam" id="PF13377">
    <property type="entry name" value="Peripla_BP_3"/>
    <property type="match status" value="1"/>
</dbReference>
<sequence>MSTIYDVAKFAGVSPKTVSRVLNDDSAVGEKTRLKVKAAIESLGYIPNTAARSMRSNKSGLVGLITGAISDFVDGPAVPPGLPELYIVRGVNRVMQASGKTLLIADTGGSPEATEKLIRTFREHRVEGLIYVAYYHRQIDLPFRESNILTVLANCFDTCGTPAFIPDDQAGQYQLTKKIIAAGHTRIAYLTLGMELIATTLRLDGYKQALQECGIQYDPDLVRCADTFEDKTDATMLEAVEHLLRLPSPPTVICCGNDSMALRLYGILRVSGIKIPEDISIAGYDNYLAITEGLFPPLTTVNLPYDEIGQAAARKLLSLIDMESGEGEKVLIDSPVVWRDSILHIEENG</sequence>
<dbReference type="InterPro" id="IPR000843">
    <property type="entry name" value="HTH_LacI"/>
</dbReference>
<dbReference type="Pfam" id="PF00356">
    <property type="entry name" value="LacI"/>
    <property type="match status" value="1"/>
</dbReference>
<evidence type="ECO:0000259" key="5">
    <source>
        <dbReference type="PROSITE" id="PS50932"/>
    </source>
</evidence>
<keyword evidence="4" id="KW-0804">Transcription</keyword>
<accession>A0A2S5KQL1</accession>
<dbReference type="InterPro" id="IPR046335">
    <property type="entry name" value="LacI/GalR-like_sensor"/>
</dbReference>
<evidence type="ECO:0000256" key="1">
    <source>
        <dbReference type="ARBA" id="ARBA00022491"/>
    </source>
</evidence>
<dbReference type="PROSITE" id="PS00356">
    <property type="entry name" value="HTH_LACI_1"/>
    <property type="match status" value="1"/>
</dbReference>
<evidence type="ECO:0000256" key="3">
    <source>
        <dbReference type="ARBA" id="ARBA00023125"/>
    </source>
</evidence>
<organism evidence="6 7">
    <name type="scientific">Proteobacteria bacterium 228</name>
    <dbReference type="NCBI Taxonomy" id="2083153"/>
    <lineage>
        <taxon>Bacteria</taxon>
        <taxon>Pseudomonadati</taxon>
        <taxon>Pseudomonadota</taxon>
    </lineage>
</organism>
<keyword evidence="1" id="KW-0678">Repressor</keyword>
<dbReference type="PRINTS" id="PR00036">
    <property type="entry name" value="HTHLACI"/>
</dbReference>
<dbReference type="GO" id="GO:0000976">
    <property type="term" value="F:transcription cis-regulatory region binding"/>
    <property type="evidence" value="ECO:0007669"/>
    <property type="project" value="TreeGrafter"/>
</dbReference>
<dbReference type="SMART" id="SM00354">
    <property type="entry name" value="HTH_LACI"/>
    <property type="match status" value="1"/>
</dbReference>
<keyword evidence="3" id="KW-0238">DNA-binding</keyword>
<gene>
    <name evidence="6" type="ORF">C4K68_12725</name>
</gene>
<feature type="domain" description="HTH lacI-type" evidence="5">
    <location>
        <begin position="2"/>
        <end position="56"/>
    </location>
</feature>
<dbReference type="SUPFAM" id="SSF47413">
    <property type="entry name" value="lambda repressor-like DNA-binding domains"/>
    <property type="match status" value="1"/>
</dbReference>
<evidence type="ECO:0000313" key="6">
    <source>
        <dbReference type="EMBL" id="PPC76973.1"/>
    </source>
</evidence>
<dbReference type="PANTHER" id="PTHR30146">
    <property type="entry name" value="LACI-RELATED TRANSCRIPTIONAL REPRESSOR"/>
    <property type="match status" value="1"/>
</dbReference>
<dbReference type="InterPro" id="IPR028082">
    <property type="entry name" value="Peripla_BP_I"/>
</dbReference>
<name>A0A2S5KQL1_9PROT</name>
<dbReference type="Gene3D" id="1.10.260.40">
    <property type="entry name" value="lambda repressor-like DNA-binding domains"/>
    <property type="match status" value="1"/>
</dbReference>
<dbReference type="CDD" id="cd06288">
    <property type="entry name" value="PBP1_sucrose_transcription_regulator"/>
    <property type="match status" value="1"/>
</dbReference>
<dbReference type="GO" id="GO:0003700">
    <property type="term" value="F:DNA-binding transcription factor activity"/>
    <property type="evidence" value="ECO:0007669"/>
    <property type="project" value="TreeGrafter"/>
</dbReference>
<dbReference type="PROSITE" id="PS50932">
    <property type="entry name" value="HTH_LACI_2"/>
    <property type="match status" value="1"/>
</dbReference>
<evidence type="ECO:0000256" key="4">
    <source>
        <dbReference type="ARBA" id="ARBA00023163"/>
    </source>
</evidence>
<dbReference type="EMBL" id="PRLP01000036">
    <property type="protein sequence ID" value="PPC76973.1"/>
    <property type="molecule type" value="Genomic_DNA"/>
</dbReference>
<keyword evidence="2" id="KW-0805">Transcription regulation</keyword>
<dbReference type="OrthoDB" id="6619319at2"/>
<protein>
    <submittedName>
        <fullName evidence="6">LacI family transcriptional regulator</fullName>
    </submittedName>
</protein>
<dbReference type="InterPro" id="IPR010982">
    <property type="entry name" value="Lambda_DNA-bd_dom_sf"/>
</dbReference>
<dbReference type="AlphaFoldDB" id="A0A2S5KQL1"/>
<evidence type="ECO:0000313" key="7">
    <source>
        <dbReference type="Proteomes" id="UP000238196"/>
    </source>
</evidence>
<dbReference type="Proteomes" id="UP000238196">
    <property type="component" value="Unassembled WGS sequence"/>
</dbReference>
<proteinExistence type="predicted"/>
<reference evidence="6 7" key="1">
    <citation type="submission" date="2018-02" db="EMBL/GenBank/DDBJ databases">
        <title>novel marine gammaproteobacteria from coastal saline agro ecosystem.</title>
        <authorList>
            <person name="Krishnan R."/>
            <person name="Ramesh Kumar N."/>
        </authorList>
    </citation>
    <scope>NUCLEOTIDE SEQUENCE [LARGE SCALE GENOMIC DNA]</scope>
    <source>
        <strain evidence="6 7">228</strain>
    </source>
</reference>
<dbReference type="CDD" id="cd01392">
    <property type="entry name" value="HTH_LacI"/>
    <property type="match status" value="1"/>
</dbReference>
<evidence type="ECO:0000256" key="2">
    <source>
        <dbReference type="ARBA" id="ARBA00023015"/>
    </source>
</evidence>
<comment type="caution">
    <text evidence="6">The sequence shown here is derived from an EMBL/GenBank/DDBJ whole genome shotgun (WGS) entry which is preliminary data.</text>
</comment>
<dbReference type="Gene3D" id="3.40.50.2300">
    <property type="match status" value="2"/>
</dbReference>